<protein>
    <submittedName>
        <fullName evidence="2">Superfamily Rimp-05</fullName>
    </submittedName>
</protein>
<feature type="chain" id="PRO_5024426265" evidence="1">
    <location>
        <begin position="21"/>
        <end position="76"/>
    </location>
</feature>
<sequence length="76" mass="8399">MKTGLIIICLLSIDFMDAGGSPGDTLYSRKRTGTDSGMKRFQKTFFRRQCVDCPEEPCCYGDKCMADPGSEPFCGN</sequence>
<dbReference type="AlphaFoldDB" id="A0A5P8I0S6"/>
<feature type="signal peptide" evidence="1">
    <location>
        <begin position="1"/>
        <end position="20"/>
    </location>
</feature>
<evidence type="ECO:0000256" key="1">
    <source>
        <dbReference type="SAM" id="SignalP"/>
    </source>
</evidence>
<proteinExistence type="evidence at transcript level"/>
<accession>A0A5P8I0S6</accession>
<keyword evidence="1" id="KW-0732">Signal</keyword>
<reference evidence="2" key="1">
    <citation type="journal article" date="2019" name="Mar. Drugs">
        <title>Conotoxin diversity in the venom gland transcriptome of the Magician's Cone, Pionoconus magus.</title>
        <authorList>
            <person name="Pardos-Blas J.R."/>
            <person name="Irisarri I."/>
            <person name="Abalde S."/>
            <person name="Tenorio M.J."/>
            <person name="Zardoya R."/>
        </authorList>
    </citation>
    <scope>NUCLEOTIDE SEQUENCE</scope>
    <source>
        <tissue evidence="2">Venom gland</tissue>
    </source>
</reference>
<dbReference type="EMBL" id="MN517463">
    <property type="protein sequence ID" value="QFQ61146.1"/>
    <property type="molecule type" value="mRNA"/>
</dbReference>
<evidence type="ECO:0000313" key="2">
    <source>
        <dbReference type="EMBL" id="QFQ61146.1"/>
    </source>
</evidence>
<organism evidence="2">
    <name type="scientific">Conus magus</name>
    <name type="common">Magical cone</name>
    <dbReference type="NCBI Taxonomy" id="6492"/>
    <lineage>
        <taxon>Eukaryota</taxon>
        <taxon>Metazoa</taxon>
        <taxon>Spiralia</taxon>
        <taxon>Lophotrochozoa</taxon>
        <taxon>Mollusca</taxon>
        <taxon>Gastropoda</taxon>
        <taxon>Caenogastropoda</taxon>
        <taxon>Neogastropoda</taxon>
        <taxon>Conoidea</taxon>
        <taxon>Conidae</taxon>
        <taxon>Conus</taxon>
        <taxon>Pionoconus</taxon>
    </lineage>
</organism>
<name>A0A5P8I0S6_CONMA</name>